<dbReference type="Proteomes" id="UP000509335">
    <property type="component" value="Chromosome"/>
</dbReference>
<reference evidence="1 2" key="1">
    <citation type="submission" date="2020-07" db="EMBL/GenBank/DDBJ databases">
        <title>A bifunctional nitrone conjugated secondary metabolite targeting the ribosome.</title>
        <authorList>
            <person name="Limbrick E.M."/>
            <person name="Graf M."/>
            <person name="Derewacz D.K."/>
            <person name="Nguyen F."/>
            <person name="Spraggins J.M."/>
            <person name="Wieland M."/>
            <person name="Ynigez-Gutierrez A.E."/>
            <person name="Reisman B.J."/>
            <person name="Zinshteyn B."/>
            <person name="McCulloch K."/>
            <person name="Iverson T.M."/>
            <person name="Green R."/>
            <person name="Wilson D.N."/>
            <person name="Bachmann B.O."/>
        </authorList>
    </citation>
    <scope>NUCLEOTIDE SEQUENCE [LARGE SCALE GENOMIC DNA]</scope>
    <source>
        <strain evidence="2">aurantiaca</strain>
    </source>
</reference>
<evidence type="ECO:0000313" key="1">
    <source>
        <dbReference type="EMBL" id="QLD26910.1"/>
    </source>
</evidence>
<dbReference type="Pfam" id="PF13560">
    <property type="entry name" value="HTH_31"/>
    <property type="match status" value="1"/>
</dbReference>
<dbReference type="KEGG" id="mcab:HXZ27_24055"/>
<accession>A0A7H8XQD6</accession>
<protein>
    <submittedName>
        <fullName evidence="1">Helix-turn-helix domain-containing protein</fullName>
    </submittedName>
</protein>
<gene>
    <name evidence="1" type="ORF">HXZ27_24055</name>
</gene>
<evidence type="ECO:0000313" key="2">
    <source>
        <dbReference type="Proteomes" id="UP000509335"/>
    </source>
</evidence>
<dbReference type="AlphaFoldDB" id="A0A7H8XQD6"/>
<proteinExistence type="predicted"/>
<name>A0A7H8XQD6_9ACTN</name>
<sequence>MVPRPERQIDPEAGPIQSFAAELRQLREAAGSPKYLQMSRASGRSRTALAEAAGGDHLPTWETVEAFVRACGGDVRQWRVRWETAQEAIRPAESPSRSGAAATVADLPDDASPLVAGQPAIRRRLRWALLAVVPLGVLLLSVPLALGSRSSEGGGNQAPAAPSAGAPAALVVQNKVAIGPSGLAEDTTPAYLSGRPAPFCAKRGCKVPGTEVWSGAVLVARCQVVGDKITNRDLTSEGIETNPNGVSSNIWYEVVLHDGRTGYLSEVYVEARYRGGMGLPTCTPR</sequence>
<dbReference type="EMBL" id="CP058322">
    <property type="protein sequence ID" value="QLD26910.1"/>
    <property type="molecule type" value="Genomic_DNA"/>
</dbReference>
<organism evidence="1 2">
    <name type="scientific">Micromonospora carbonacea</name>
    <dbReference type="NCBI Taxonomy" id="47853"/>
    <lineage>
        <taxon>Bacteria</taxon>
        <taxon>Bacillati</taxon>
        <taxon>Actinomycetota</taxon>
        <taxon>Actinomycetes</taxon>
        <taxon>Micromonosporales</taxon>
        <taxon>Micromonosporaceae</taxon>
        <taxon>Micromonospora</taxon>
    </lineage>
</organism>